<evidence type="ECO:0000256" key="2">
    <source>
        <dbReference type="SAM" id="SignalP"/>
    </source>
</evidence>
<accession>A0AAD6XBV7</accession>
<name>A0AAD6XBV7_9AGAR</name>
<feature type="chain" id="PRO_5042166805" evidence="2">
    <location>
        <begin position="25"/>
        <end position="72"/>
    </location>
</feature>
<proteinExistence type="predicted"/>
<gene>
    <name evidence="3" type="ORF">C8F04DRAFT_1076741</name>
</gene>
<dbReference type="AlphaFoldDB" id="A0AAD6XBV7"/>
<organism evidence="3 4">
    <name type="scientific">Mycena alexandri</name>
    <dbReference type="NCBI Taxonomy" id="1745969"/>
    <lineage>
        <taxon>Eukaryota</taxon>
        <taxon>Fungi</taxon>
        <taxon>Dikarya</taxon>
        <taxon>Basidiomycota</taxon>
        <taxon>Agaricomycotina</taxon>
        <taxon>Agaricomycetes</taxon>
        <taxon>Agaricomycetidae</taxon>
        <taxon>Agaricales</taxon>
        <taxon>Marasmiineae</taxon>
        <taxon>Mycenaceae</taxon>
        <taxon>Mycena</taxon>
    </lineage>
</organism>
<evidence type="ECO:0000313" key="4">
    <source>
        <dbReference type="Proteomes" id="UP001218188"/>
    </source>
</evidence>
<keyword evidence="2" id="KW-0732">Signal</keyword>
<reference evidence="3" key="1">
    <citation type="submission" date="2023-03" db="EMBL/GenBank/DDBJ databases">
        <title>Massive genome expansion in bonnet fungi (Mycena s.s.) driven by repeated elements and novel gene families across ecological guilds.</title>
        <authorList>
            <consortium name="Lawrence Berkeley National Laboratory"/>
            <person name="Harder C.B."/>
            <person name="Miyauchi S."/>
            <person name="Viragh M."/>
            <person name="Kuo A."/>
            <person name="Thoen E."/>
            <person name="Andreopoulos B."/>
            <person name="Lu D."/>
            <person name="Skrede I."/>
            <person name="Drula E."/>
            <person name="Henrissat B."/>
            <person name="Morin E."/>
            <person name="Kohler A."/>
            <person name="Barry K."/>
            <person name="LaButti K."/>
            <person name="Morin E."/>
            <person name="Salamov A."/>
            <person name="Lipzen A."/>
            <person name="Mereny Z."/>
            <person name="Hegedus B."/>
            <person name="Baldrian P."/>
            <person name="Stursova M."/>
            <person name="Weitz H."/>
            <person name="Taylor A."/>
            <person name="Grigoriev I.V."/>
            <person name="Nagy L.G."/>
            <person name="Martin F."/>
            <person name="Kauserud H."/>
        </authorList>
    </citation>
    <scope>NUCLEOTIDE SEQUENCE</scope>
    <source>
        <strain evidence="3">CBHHK200</strain>
    </source>
</reference>
<sequence length="72" mass="7866">MMSIVPYKAFMLLDLNAIISAAAGEPGSSYWQAVTMPHLSHPEFSYFYQEGCRGPGTSGSRKKPSISLARRA</sequence>
<dbReference type="EMBL" id="JARJCM010000012">
    <property type="protein sequence ID" value="KAJ7042680.1"/>
    <property type="molecule type" value="Genomic_DNA"/>
</dbReference>
<feature type="signal peptide" evidence="2">
    <location>
        <begin position="1"/>
        <end position="24"/>
    </location>
</feature>
<comment type="caution">
    <text evidence="3">The sequence shown here is derived from an EMBL/GenBank/DDBJ whole genome shotgun (WGS) entry which is preliminary data.</text>
</comment>
<dbReference type="Proteomes" id="UP001218188">
    <property type="component" value="Unassembled WGS sequence"/>
</dbReference>
<feature type="compositionally biased region" description="Basic residues" evidence="1">
    <location>
        <begin position="60"/>
        <end position="72"/>
    </location>
</feature>
<evidence type="ECO:0000313" key="3">
    <source>
        <dbReference type="EMBL" id="KAJ7042680.1"/>
    </source>
</evidence>
<feature type="region of interest" description="Disordered" evidence="1">
    <location>
        <begin position="53"/>
        <end position="72"/>
    </location>
</feature>
<protein>
    <submittedName>
        <fullName evidence="3">Uncharacterized protein</fullName>
    </submittedName>
</protein>
<evidence type="ECO:0000256" key="1">
    <source>
        <dbReference type="SAM" id="MobiDB-lite"/>
    </source>
</evidence>
<keyword evidence="4" id="KW-1185">Reference proteome</keyword>